<reference evidence="8 10" key="3">
    <citation type="journal article" date="2015" name="BMC Genomics">
        <title>Sex and parasites: genomic and transcriptomic analysis of Microbotryum lychnidis-dioicae, the biotrophic and plant-castrating anther smut fungus.</title>
        <authorList>
            <person name="Perlin M.H."/>
            <person name="Amselem J."/>
            <person name="Fontanillas E."/>
            <person name="Toh S.S."/>
            <person name="Chen Z."/>
            <person name="Goldberg J."/>
            <person name="Duplessis S."/>
            <person name="Henrissat B."/>
            <person name="Young S."/>
            <person name="Zeng Q."/>
            <person name="Aguileta G."/>
            <person name="Petit E."/>
            <person name="Badouin H."/>
            <person name="Andrews J."/>
            <person name="Razeeq D."/>
            <person name="Gabaldon T."/>
            <person name="Quesneville H."/>
            <person name="Giraud T."/>
            <person name="Hood M.E."/>
            <person name="Schultz D.J."/>
            <person name="Cuomo C.A."/>
        </authorList>
    </citation>
    <scope>NUCLEOTIDE SEQUENCE [LARGE SCALE GENOMIC DNA]</scope>
    <source>
        <strain evidence="10">p1A1 Lamole</strain>
        <strain evidence="8">P1A1 Lamole</strain>
    </source>
</reference>
<dbReference type="EnsemblFungi" id="MVLG_06919T0">
    <property type="protein sequence ID" value="MVLG_06919T0"/>
    <property type="gene ID" value="MVLG_06919"/>
</dbReference>
<dbReference type="Proteomes" id="UP000017200">
    <property type="component" value="Unassembled WGS sequence"/>
</dbReference>
<feature type="region of interest" description="Disordered" evidence="7">
    <location>
        <begin position="1250"/>
        <end position="1291"/>
    </location>
</feature>
<dbReference type="PANTHER" id="PTHR23244:SF456">
    <property type="entry name" value="MULTIPLE EPIDERMAL GROWTH FACTOR-LIKE DOMAINS PROTEIN 8"/>
    <property type="match status" value="1"/>
</dbReference>
<protein>
    <submittedName>
        <fullName evidence="8 9">Uncharacterized protein</fullName>
    </submittedName>
</protein>
<evidence type="ECO:0000256" key="5">
    <source>
        <dbReference type="ARBA" id="ARBA00023054"/>
    </source>
</evidence>
<evidence type="ECO:0000313" key="10">
    <source>
        <dbReference type="Proteomes" id="UP000017200"/>
    </source>
</evidence>
<organism evidence="8">
    <name type="scientific">Microbotryum lychnidis-dioicae (strain p1A1 Lamole / MvSl-1064)</name>
    <name type="common">Anther smut fungus</name>
    <dbReference type="NCBI Taxonomy" id="683840"/>
    <lineage>
        <taxon>Eukaryota</taxon>
        <taxon>Fungi</taxon>
        <taxon>Dikarya</taxon>
        <taxon>Basidiomycota</taxon>
        <taxon>Pucciniomycotina</taxon>
        <taxon>Microbotryomycetes</taxon>
        <taxon>Microbotryales</taxon>
        <taxon>Microbotryaceae</taxon>
        <taxon>Microbotryum</taxon>
    </lineage>
</organism>
<evidence type="ECO:0000313" key="9">
    <source>
        <dbReference type="EnsemblFungi" id="MVLG_06919T0"/>
    </source>
</evidence>
<keyword evidence="10" id="KW-1185">Reference proteome</keyword>
<feature type="region of interest" description="Disordered" evidence="7">
    <location>
        <begin position="95"/>
        <end position="142"/>
    </location>
</feature>
<keyword evidence="4" id="KW-0677">Repeat</keyword>
<feature type="coiled-coil region" evidence="6">
    <location>
        <begin position="866"/>
        <end position="900"/>
    </location>
</feature>
<dbReference type="Pfam" id="PF24681">
    <property type="entry name" value="Kelch_KLHDC2_KLHL20_DRC7"/>
    <property type="match status" value="1"/>
</dbReference>
<evidence type="ECO:0000313" key="8">
    <source>
        <dbReference type="EMBL" id="KDE02522.1"/>
    </source>
</evidence>
<feature type="compositionally biased region" description="Low complexity" evidence="7">
    <location>
        <begin position="684"/>
        <end position="699"/>
    </location>
</feature>
<feature type="coiled-coil region" evidence="6">
    <location>
        <begin position="1099"/>
        <end position="1161"/>
    </location>
</feature>
<feature type="compositionally biased region" description="Polar residues" evidence="7">
    <location>
        <begin position="1267"/>
        <end position="1279"/>
    </location>
</feature>
<feature type="compositionally biased region" description="Low complexity" evidence="7">
    <location>
        <begin position="553"/>
        <end position="566"/>
    </location>
</feature>
<dbReference type="FunCoup" id="U5HIS1">
    <property type="interactions" value="6"/>
</dbReference>
<reference evidence="10" key="1">
    <citation type="submission" date="2010-11" db="EMBL/GenBank/DDBJ databases">
        <title>The genome sequence of Microbotryum violaceum strain p1A1 Lamole.</title>
        <authorList>
            <person name="Cuomo C."/>
            <person name="Perlin M."/>
            <person name="Young S.K."/>
            <person name="Zeng Q."/>
            <person name="Gargeya S."/>
            <person name="Alvarado L."/>
            <person name="Berlin A."/>
            <person name="Chapman S.B."/>
            <person name="Chen Z."/>
            <person name="Freedman E."/>
            <person name="Gellesch M."/>
            <person name="Goldberg J."/>
            <person name="Griggs A."/>
            <person name="Gujja S."/>
            <person name="Heilman E."/>
            <person name="Heiman D."/>
            <person name="Howarth C."/>
            <person name="Mehta T."/>
            <person name="Neiman D."/>
            <person name="Pearson M."/>
            <person name="Roberts A."/>
            <person name="Saif S."/>
            <person name="Shea T."/>
            <person name="Shenoy N."/>
            <person name="Sisk P."/>
            <person name="Stolte C."/>
            <person name="Sykes S."/>
            <person name="White J."/>
            <person name="Yandava C."/>
            <person name="Haas B."/>
            <person name="Nusbaum C."/>
            <person name="Birren B."/>
        </authorList>
    </citation>
    <scope>NUCLEOTIDE SEQUENCE [LARGE SCALE GENOMIC DNA]</scope>
    <source>
        <strain evidence="10">p1A1 Lamole</strain>
    </source>
</reference>
<keyword evidence="3" id="KW-0963">Cytoplasm</keyword>
<feature type="region of interest" description="Disordered" evidence="7">
    <location>
        <begin position="148"/>
        <end position="167"/>
    </location>
</feature>
<feature type="compositionally biased region" description="Basic and acidic residues" evidence="7">
    <location>
        <begin position="1281"/>
        <end position="1291"/>
    </location>
</feature>
<evidence type="ECO:0000256" key="2">
    <source>
        <dbReference type="ARBA" id="ARBA00022441"/>
    </source>
</evidence>
<evidence type="ECO:0000256" key="3">
    <source>
        <dbReference type="ARBA" id="ARBA00022490"/>
    </source>
</evidence>
<dbReference type="GO" id="GO:0051285">
    <property type="term" value="C:cell cortex of cell tip"/>
    <property type="evidence" value="ECO:0007669"/>
    <property type="project" value="TreeGrafter"/>
</dbReference>
<feature type="region of interest" description="Disordered" evidence="7">
    <location>
        <begin position="1"/>
        <end position="67"/>
    </location>
</feature>
<reference evidence="8" key="2">
    <citation type="submission" date="2010-11" db="EMBL/GenBank/DDBJ databases">
        <authorList>
            <consortium name="The Broad Institute Genome Sequencing Platform"/>
            <person name="Earl A."/>
            <person name="Ward D."/>
            <person name="Feldgarden M."/>
            <person name="Gevers D."/>
            <person name="Butler R."/>
            <person name="Young S.K."/>
            <person name="Zeng Q."/>
            <person name="Gargeya S."/>
            <person name="Fitzgerald M."/>
            <person name="Haas B."/>
            <person name="Abouelleil A."/>
            <person name="Alvarado L."/>
            <person name="Arachchi H.M."/>
            <person name="Berlin A."/>
            <person name="Brown A."/>
            <person name="Chapman S.B."/>
            <person name="Chen Z."/>
            <person name="Dunbar C."/>
            <person name="Freedman E."/>
            <person name="Gearin G."/>
            <person name="Gellesch M."/>
            <person name="Goldberg J."/>
            <person name="Griggs A."/>
            <person name="Gujja S."/>
            <person name="Heilman E."/>
            <person name="Heiman D."/>
            <person name="Howarth C."/>
            <person name="Larson L."/>
            <person name="Lui A."/>
            <person name="MacDonald P.J.P."/>
            <person name="Mehta T."/>
            <person name="Montmayeur A."/>
            <person name="Murphy C."/>
            <person name="Neiman D."/>
            <person name="Pearson M."/>
            <person name="Priest M."/>
            <person name="Roberts A."/>
            <person name="Saif S."/>
            <person name="Shea T."/>
            <person name="Shenoy N."/>
            <person name="Sisk P."/>
            <person name="Stolte C."/>
            <person name="Sykes S."/>
            <person name="White J."/>
            <person name="Yandava C."/>
            <person name="Wortman J."/>
            <person name="Nusbaum C."/>
            <person name="Birren B."/>
        </authorList>
    </citation>
    <scope>NUCLEOTIDE SEQUENCE</scope>
    <source>
        <strain evidence="8">P1A1 Lamole</strain>
    </source>
</reference>
<gene>
    <name evidence="8" type="ORF">MVLG_06919</name>
</gene>
<dbReference type="InterPro" id="IPR006652">
    <property type="entry name" value="Kelch_1"/>
</dbReference>
<dbReference type="InParanoid" id="U5HIS1"/>
<feature type="compositionally biased region" description="Polar residues" evidence="7">
    <location>
        <begin position="594"/>
        <end position="603"/>
    </location>
</feature>
<feature type="compositionally biased region" description="Pro residues" evidence="7">
    <location>
        <begin position="674"/>
        <end position="683"/>
    </location>
</feature>
<name>U5HIS1_USTV1</name>
<dbReference type="OrthoDB" id="45365at2759"/>
<accession>U5HIS1</accession>
<evidence type="ECO:0000256" key="1">
    <source>
        <dbReference type="ARBA" id="ARBA00004496"/>
    </source>
</evidence>
<dbReference type="Gene3D" id="2.120.10.80">
    <property type="entry name" value="Kelch-type beta propeller"/>
    <property type="match status" value="2"/>
</dbReference>
<feature type="compositionally biased region" description="Low complexity" evidence="7">
    <location>
        <begin position="17"/>
        <end position="40"/>
    </location>
</feature>
<dbReference type="SUPFAM" id="SSF117281">
    <property type="entry name" value="Kelch motif"/>
    <property type="match status" value="2"/>
</dbReference>
<dbReference type="FunFam" id="2.120.10.80:FF:000049">
    <property type="entry name" value="Cell polarity protein (Tea1)"/>
    <property type="match status" value="1"/>
</dbReference>
<proteinExistence type="predicted"/>
<dbReference type="EMBL" id="GL541809">
    <property type="protein sequence ID" value="KDE02522.1"/>
    <property type="molecule type" value="Genomic_DNA"/>
</dbReference>
<feature type="compositionally biased region" description="Polar residues" evidence="7">
    <location>
        <begin position="56"/>
        <end position="67"/>
    </location>
</feature>
<dbReference type="HOGENOM" id="CLU_002697_0_0_1"/>
<sequence>MAIFSSSKKSKKDTPNTTGTSQLLNQSQSSNGFSRSASGSLVASVDRPPGQPLPTSPSSSHSQLQATTMGQSFHPFAAENALTAAMRTLGSDEGANEAATDMAPGGPESSPAPSVNANARGGGSGGGYAGNGGSGTSLSTSNIAQGTTSLQTHSNSLVPQSQPAGQSSHTVLYPWAQRRLVFAPTALFPLLDSNNPTAAPAIVGPVSPPPFPRYGHSVNPVAAVSTGELYIFGGLVQNAVKNDLYVLNCAGGIVHTTSNLPSGLSASSPISIGLVETRGEVPGPRVGHASVGVGNVLIVWGGDTKSRPEDLQDDGLYLLNLSTKEWTRVKTIGPAPEGRYGHAASMVGSKFYIFGGQKDDGGFMNDLVWFDLQKLKAGSPKWTFIDYASGAVVPPRRTGHTTVTHGDCIYVFGGTDGQYHYNDTWCFDTNTGIWVELSCIGYIPVPREGHAATLVDDVMYVFGGRGVDGKDLEDLAAFEITNQRWFMFQNMGPAPSGRSGHAMATWQNKVFVLGGESYTAQRHDDPGFIHVLDTSKIKYPSDAVRQSSVPRKMSSPTMGTPSSPTGNMPRSNREEDRRAASPNGSQRGGRLSPNGGSSHSSFGQVFAPRRNGSPASPPSTLAHGSKRTYSSSPPARPARPETLPSPTMGALESASEERALSPSGSQRPRGAAPSPFPSSPIQPGPSSQSLSASAASASQFGDRTANGSSSAVAEPEAVKTPTPLASAIKMNGVMTRDSNDDSRGQDAQSHSELILKDEEIAVLKARELWLTESLSLATQRGYKVTVGAREGVSSASATPSDPAILAMILQVKENLAETKRFLAEEAETVEERVRQANAGRIVALQEAAYYRSKAAALERGIPADFAAVERERARSLEDKLAQALATRSALELRVTQLELDVDRHVDLRTVLEEQRAMATNRADAAESSYARALSDCAEVQRRAQTHESTIQVHAQKIVTLTAASSQLEAKNSSLGRDLESSRTEVDQHAAAVEQTHAALLAASNRNDELHGLWEKATADATEHRSRGAKLQTELDAQRAEFAALSDRATNLERTLTSTREAYSKAQILITNGLVGLTASRHEQQNQDVGSESTEQVERARALERERDDLLRLHQEMLTKYATSTSELDGALQREALTRSQLAELQNEVASCRQQHALAVDEAARHRSALLGAEAKLNAATQIKEAAEVKSVLMRSVLSDHGLSPVADADLATRFPPLSGTDSPELLQRRAEDLEARLEQRAGAYREVEASLASERKTSASKVEALQRSLQDLQSRSPVESSADRERATKAESDLATLQERHRQLEGTHLKAVSYVKGTEKMLRRMKEELTRYKERCEEFEAKDKAPRPEHVAELETLRSALTQAQNTSGELERQVTSLREEHTRTLQTSRVQSEQQLHQMTGEVTRLDKELRKAQNDLEETLAVNASLNKELTSALKNTGSSTRGSPGADEMGRLEAELTQAQNKAEWLKRENAQLETRCRTAESKISILLDHLEGTPAEASEGAGSK</sequence>
<feature type="compositionally biased region" description="Low complexity" evidence="7">
    <location>
        <begin position="103"/>
        <end position="119"/>
    </location>
</feature>
<evidence type="ECO:0000256" key="6">
    <source>
        <dbReference type="SAM" id="Coils"/>
    </source>
</evidence>
<dbReference type="SMART" id="SM00612">
    <property type="entry name" value="Kelch"/>
    <property type="match status" value="2"/>
</dbReference>
<dbReference type="PANTHER" id="PTHR23244">
    <property type="entry name" value="KELCH REPEAT DOMAIN"/>
    <property type="match status" value="1"/>
</dbReference>
<dbReference type="OMA" id="CIGYIPA"/>
<keyword evidence="5 6" id="KW-0175">Coiled coil</keyword>
<reference evidence="9" key="4">
    <citation type="submission" date="2015-06" db="UniProtKB">
        <authorList>
            <consortium name="EnsemblFungi"/>
        </authorList>
    </citation>
    <scope>IDENTIFICATION</scope>
</reference>
<dbReference type="InterPro" id="IPR015915">
    <property type="entry name" value="Kelch-typ_b-propeller"/>
</dbReference>
<dbReference type="EMBL" id="AEIJ01000933">
    <property type="status" value="NOT_ANNOTATED_CDS"/>
    <property type="molecule type" value="Genomic_DNA"/>
</dbReference>
<comment type="subcellular location">
    <subcellularLocation>
        <location evidence="1">Cytoplasm</location>
    </subcellularLocation>
</comment>
<evidence type="ECO:0000256" key="7">
    <source>
        <dbReference type="SAM" id="MobiDB-lite"/>
    </source>
</evidence>
<keyword evidence="2" id="KW-0880">Kelch repeat</keyword>
<dbReference type="STRING" id="683840.U5HIS1"/>
<dbReference type="GO" id="GO:0061245">
    <property type="term" value="P:establishment or maintenance of bipolar cell polarity"/>
    <property type="evidence" value="ECO:0007669"/>
    <property type="project" value="TreeGrafter"/>
</dbReference>
<evidence type="ECO:0000256" key="4">
    <source>
        <dbReference type="ARBA" id="ARBA00022737"/>
    </source>
</evidence>
<feature type="compositionally biased region" description="Gly residues" evidence="7">
    <location>
        <begin position="120"/>
        <end position="135"/>
    </location>
</feature>
<feature type="region of interest" description="Disordered" evidence="7">
    <location>
        <begin position="542"/>
        <end position="750"/>
    </location>
</feature>